<comment type="caution">
    <text evidence="2">The sequence shown here is derived from an EMBL/GenBank/DDBJ whole genome shotgun (WGS) entry which is preliminary data.</text>
</comment>
<proteinExistence type="predicted"/>
<dbReference type="Gene3D" id="6.10.140.1020">
    <property type="match status" value="1"/>
</dbReference>
<evidence type="ECO:0000313" key="3">
    <source>
        <dbReference type="Proteomes" id="UP001150925"/>
    </source>
</evidence>
<dbReference type="AlphaFoldDB" id="A0A9W8ASR0"/>
<feature type="compositionally biased region" description="Polar residues" evidence="1">
    <location>
        <begin position="165"/>
        <end position="181"/>
    </location>
</feature>
<feature type="region of interest" description="Disordered" evidence="1">
    <location>
        <begin position="64"/>
        <end position="196"/>
    </location>
</feature>
<name>A0A9W8ASR0_9FUNG</name>
<evidence type="ECO:0008006" key="4">
    <source>
        <dbReference type="Google" id="ProtNLM"/>
    </source>
</evidence>
<feature type="region of interest" description="Disordered" evidence="1">
    <location>
        <begin position="280"/>
        <end position="304"/>
    </location>
</feature>
<evidence type="ECO:0000313" key="2">
    <source>
        <dbReference type="EMBL" id="KAJ1964348.1"/>
    </source>
</evidence>
<keyword evidence="3" id="KW-1185">Reference proteome</keyword>
<gene>
    <name evidence="2" type="ORF">IWQ62_002959</name>
</gene>
<feature type="compositionally biased region" description="Polar residues" evidence="1">
    <location>
        <begin position="130"/>
        <end position="144"/>
    </location>
</feature>
<feature type="compositionally biased region" description="Basic and acidic residues" evidence="1">
    <location>
        <begin position="64"/>
        <end position="74"/>
    </location>
</feature>
<dbReference type="EMBL" id="JANBPY010000709">
    <property type="protein sequence ID" value="KAJ1964348.1"/>
    <property type="molecule type" value="Genomic_DNA"/>
</dbReference>
<dbReference type="OrthoDB" id="27934at2759"/>
<reference evidence="2" key="1">
    <citation type="submission" date="2022-07" db="EMBL/GenBank/DDBJ databases">
        <title>Phylogenomic reconstructions and comparative analyses of Kickxellomycotina fungi.</title>
        <authorList>
            <person name="Reynolds N.K."/>
            <person name="Stajich J.E."/>
            <person name="Barry K."/>
            <person name="Grigoriev I.V."/>
            <person name="Crous P."/>
            <person name="Smith M.E."/>
        </authorList>
    </citation>
    <scope>NUCLEOTIDE SEQUENCE</scope>
    <source>
        <strain evidence="2">RSA 1196</strain>
    </source>
</reference>
<dbReference type="Proteomes" id="UP001150925">
    <property type="component" value="Unassembled WGS sequence"/>
</dbReference>
<protein>
    <recommendedName>
        <fullName evidence="4">Swi5-dependent recombination DNA repair protein 1</fullName>
    </recommendedName>
</protein>
<organism evidence="2 3">
    <name type="scientific">Dispira parvispora</name>
    <dbReference type="NCBI Taxonomy" id="1520584"/>
    <lineage>
        <taxon>Eukaryota</taxon>
        <taxon>Fungi</taxon>
        <taxon>Fungi incertae sedis</taxon>
        <taxon>Zoopagomycota</taxon>
        <taxon>Kickxellomycotina</taxon>
        <taxon>Dimargaritomycetes</taxon>
        <taxon>Dimargaritales</taxon>
        <taxon>Dimargaritaceae</taxon>
        <taxon>Dispira</taxon>
    </lineage>
</organism>
<sequence length="349" mass="39189">MVPSLVQIVLHNLIVRKTEKNLDTTEPSRWFLTTQDIARIFSSQNIKVLSLLDKLMDQKRIVAKQSPERSDDLLTKATTSNLPGTPQILSTKQPVPIESSPSTTPLGPRTKRLRTISTSRLSKPFRSPLKSPSTPGEQITSLSPATLPRRGVRTTRHIQSPLGKVTSSRSSGDNPASQLSPSRRLFTSKRPSSTLVNPHITTLSQELMQLKSRSDALDTQIRRIHLIQSITKQNEAKTIGDLIQKWRAAIQDAVRYLYKQWKDVNPEALVQNSRSAFDESDLFDNSNTPRKTSDDVDTDDNLSDSDTRDAISAQLLNPGSRMTLQFILNMFSIDHQLVHFDPDDDDFID</sequence>
<evidence type="ECO:0000256" key="1">
    <source>
        <dbReference type="SAM" id="MobiDB-lite"/>
    </source>
</evidence>
<feature type="compositionally biased region" description="Polar residues" evidence="1">
    <location>
        <begin position="76"/>
        <end position="105"/>
    </location>
</feature>
<accession>A0A9W8ASR0</accession>